<keyword evidence="2" id="KW-1185">Reference proteome</keyword>
<sequence length="98" mass="11541">MEDGKKKISSLKDSRQKRTHLLAALSFEFDDKTWLFAKVNLHAFQTTSMRLSNLFAIMFLSEITLRIESNDSVLLLQSKQHLISPQKNTWYYFLIFLI</sequence>
<evidence type="ECO:0000313" key="1">
    <source>
        <dbReference type="EMBL" id="GIX91546.1"/>
    </source>
</evidence>
<accession>A0AAV4P3F9</accession>
<evidence type="ECO:0000313" key="2">
    <source>
        <dbReference type="Proteomes" id="UP001054945"/>
    </source>
</evidence>
<protein>
    <submittedName>
        <fullName evidence="1">Uncharacterized protein</fullName>
    </submittedName>
</protein>
<name>A0AAV4P3F9_CAEEX</name>
<organism evidence="1 2">
    <name type="scientific">Caerostris extrusa</name>
    <name type="common">Bark spider</name>
    <name type="synonym">Caerostris bankana</name>
    <dbReference type="NCBI Taxonomy" id="172846"/>
    <lineage>
        <taxon>Eukaryota</taxon>
        <taxon>Metazoa</taxon>
        <taxon>Ecdysozoa</taxon>
        <taxon>Arthropoda</taxon>
        <taxon>Chelicerata</taxon>
        <taxon>Arachnida</taxon>
        <taxon>Araneae</taxon>
        <taxon>Araneomorphae</taxon>
        <taxon>Entelegynae</taxon>
        <taxon>Araneoidea</taxon>
        <taxon>Araneidae</taxon>
        <taxon>Caerostris</taxon>
    </lineage>
</organism>
<comment type="caution">
    <text evidence="1">The sequence shown here is derived from an EMBL/GenBank/DDBJ whole genome shotgun (WGS) entry which is preliminary data.</text>
</comment>
<proteinExistence type="predicted"/>
<gene>
    <name evidence="1" type="ORF">CEXT_450271</name>
</gene>
<dbReference type="AlphaFoldDB" id="A0AAV4P3F9"/>
<dbReference type="Proteomes" id="UP001054945">
    <property type="component" value="Unassembled WGS sequence"/>
</dbReference>
<dbReference type="EMBL" id="BPLR01004035">
    <property type="protein sequence ID" value="GIX91546.1"/>
    <property type="molecule type" value="Genomic_DNA"/>
</dbReference>
<reference evidence="1 2" key="1">
    <citation type="submission" date="2021-06" db="EMBL/GenBank/DDBJ databases">
        <title>Caerostris extrusa draft genome.</title>
        <authorList>
            <person name="Kono N."/>
            <person name="Arakawa K."/>
        </authorList>
    </citation>
    <scope>NUCLEOTIDE SEQUENCE [LARGE SCALE GENOMIC DNA]</scope>
</reference>